<dbReference type="Gene3D" id="1.10.287.2610">
    <property type="match status" value="1"/>
</dbReference>
<sequence>MTTTLAPADLDDVVRRADDRWARRHGDEPAAPGYLKQITDAVRPLLGQAPAGPVDGGQVQQLLDDKQRLGELIAELRKTAETRGKVIERQKADLAARDKSLEERTAAFKLLEKDLTAAREKLAAAGADVERLTAHVTELEKQVQARGAIIERRDADAEQLHATVDELRAKLAAAEQAKPPHQHRYAVDAPGTEPRACECGHPYPRAVVPTEPVPPSPPEPWAKLLDQIRAEAKKAGWKS</sequence>
<name>A0ABV5UAE6_9PSEU</name>
<evidence type="ECO:0000313" key="3">
    <source>
        <dbReference type="Proteomes" id="UP001589535"/>
    </source>
</evidence>
<proteinExistence type="predicted"/>
<keyword evidence="1" id="KW-0175">Coiled coil</keyword>
<organism evidence="2 3">
    <name type="scientific">Amycolatopsis plumensis</name>
    <dbReference type="NCBI Taxonomy" id="236508"/>
    <lineage>
        <taxon>Bacteria</taxon>
        <taxon>Bacillati</taxon>
        <taxon>Actinomycetota</taxon>
        <taxon>Actinomycetes</taxon>
        <taxon>Pseudonocardiales</taxon>
        <taxon>Pseudonocardiaceae</taxon>
        <taxon>Amycolatopsis</taxon>
    </lineage>
</organism>
<dbReference type="RefSeq" id="WP_378198425.1">
    <property type="nucleotide sequence ID" value="NZ_JBHMBK010000021.1"/>
</dbReference>
<evidence type="ECO:0000313" key="2">
    <source>
        <dbReference type="EMBL" id="MFB9687675.1"/>
    </source>
</evidence>
<dbReference type="EMBL" id="JBHMBK010000021">
    <property type="protein sequence ID" value="MFB9687675.1"/>
    <property type="molecule type" value="Genomic_DNA"/>
</dbReference>
<feature type="coiled-coil region" evidence="1">
    <location>
        <begin position="122"/>
        <end position="177"/>
    </location>
</feature>
<keyword evidence="3" id="KW-1185">Reference proteome</keyword>
<protein>
    <submittedName>
        <fullName evidence="2">Uncharacterized protein</fullName>
    </submittedName>
</protein>
<accession>A0ABV5UAE6</accession>
<reference evidence="2 3" key="1">
    <citation type="submission" date="2024-09" db="EMBL/GenBank/DDBJ databases">
        <authorList>
            <person name="Sun Q."/>
            <person name="Mori K."/>
        </authorList>
    </citation>
    <scope>NUCLEOTIDE SEQUENCE [LARGE SCALE GENOMIC DNA]</scope>
    <source>
        <strain evidence="2 3">JCM 13852</strain>
    </source>
</reference>
<gene>
    <name evidence="2" type="ORF">ACFFTO_26145</name>
</gene>
<dbReference type="Proteomes" id="UP001589535">
    <property type="component" value="Unassembled WGS sequence"/>
</dbReference>
<evidence type="ECO:0000256" key="1">
    <source>
        <dbReference type="SAM" id="Coils"/>
    </source>
</evidence>
<comment type="caution">
    <text evidence="2">The sequence shown here is derived from an EMBL/GenBank/DDBJ whole genome shotgun (WGS) entry which is preliminary data.</text>
</comment>